<dbReference type="OrthoDB" id="7867818at2"/>
<comment type="caution">
    <text evidence="1">The sequence shown here is derived from an EMBL/GenBank/DDBJ whole genome shotgun (WGS) entry which is preliminary data.</text>
</comment>
<organism evidence="1 2">
    <name type="scientific">Litoreibacter ponti</name>
    <dbReference type="NCBI Taxonomy" id="1510457"/>
    <lineage>
        <taxon>Bacteria</taxon>
        <taxon>Pseudomonadati</taxon>
        <taxon>Pseudomonadota</taxon>
        <taxon>Alphaproteobacteria</taxon>
        <taxon>Rhodobacterales</taxon>
        <taxon>Roseobacteraceae</taxon>
        <taxon>Litoreibacter</taxon>
    </lineage>
</organism>
<gene>
    <name evidence="1" type="ORF">C8N43_0547</name>
</gene>
<reference evidence="1 2" key="1">
    <citation type="submission" date="2018-04" db="EMBL/GenBank/DDBJ databases">
        <title>Genomic Encyclopedia of Archaeal and Bacterial Type Strains, Phase II (KMG-II): from individual species to whole genera.</title>
        <authorList>
            <person name="Goeker M."/>
        </authorList>
    </citation>
    <scope>NUCLEOTIDE SEQUENCE [LARGE SCALE GENOMIC DNA]</scope>
    <source>
        <strain evidence="1 2">DSM 100977</strain>
    </source>
</reference>
<evidence type="ECO:0008006" key="3">
    <source>
        <dbReference type="Google" id="ProtNLM"/>
    </source>
</evidence>
<dbReference type="AlphaFoldDB" id="A0A2T6BIL7"/>
<proteinExistence type="predicted"/>
<dbReference type="EMBL" id="QBKS01000001">
    <property type="protein sequence ID" value="PTX55899.1"/>
    <property type="molecule type" value="Genomic_DNA"/>
</dbReference>
<evidence type="ECO:0000313" key="1">
    <source>
        <dbReference type="EMBL" id="PTX55899.1"/>
    </source>
</evidence>
<keyword evidence="2" id="KW-1185">Reference proteome</keyword>
<evidence type="ECO:0000313" key="2">
    <source>
        <dbReference type="Proteomes" id="UP000243978"/>
    </source>
</evidence>
<name>A0A2T6BIL7_9RHOB</name>
<dbReference type="Proteomes" id="UP000243978">
    <property type="component" value="Unassembled WGS sequence"/>
</dbReference>
<accession>A0A2T6BIL7</accession>
<dbReference type="RefSeq" id="WP_107844145.1">
    <property type="nucleotide sequence ID" value="NZ_QBKS01000001.1"/>
</dbReference>
<protein>
    <recommendedName>
        <fullName evidence="3">N-(5'-phosphoribosyl)anthranilate isomerase</fullName>
    </recommendedName>
</protein>
<sequence length="76" mass="8846">MTQTLKLLPPDLWFNQLFATKSAQRGGVVRRAVRDVERVMGRAQFEAMIKERGFQAIENGEQYIVLCNQRPVRLIR</sequence>